<dbReference type="GO" id="GO:0008081">
    <property type="term" value="F:phosphoric diester hydrolase activity"/>
    <property type="evidence" value="ECO:0007669"/>
    <property type="project" value="InterPro"/>
</dbReference>
<dbReference type="STRING" id="76728.AQ490_15520"/>
<evidence type="ECO:0000259" key="1">
    <source>
        <dbReference type="PROSITE" id="PS51704"/>
    </source>
</evidence>
<dbReference type="InterPro" id="IPR017946">
    <property type="entry name" value="PLC-like_Pdiesterase_TIM-brl"/>
</dbReference>
<dbReference type="PROSITE" id="PS51704">
    <property type="entry name" value="GP_PDE"/>
    <property type="match status" value="1"/>
</dbReference>
<name>A0A0T6LWU1_WENVI</name>
<dbReference type="Proteomes" id="UP000050867">
    <property type="component" value="Unassembled WGS sequence"/>
</dbReference>
<dbReference type="eggNOG" id="COG0584">
    <property type="taxonomic scope" value="Bacteria"/>
</dbReference>
<dbReference type="Gene3D" id="3.20.20.190">
    <property type="entry name" value="Phosphatidylinositol (PI) phosphodiesterase"/>
    <property type="match status" value="1"/>
</dbReference>
<evidence type="ECO:0000313" key="2">
    <source>
        <dbReference type="EMBL" id="KRV50489.1"/>
    </source>
</evidence>
<protein>
    <submittedName>
        <fullName evidence="2">Glycerophosphodiester phosphodiesterase</fullName>
    </submittedName>
</protein>
<dbReference type="SUPFAM" id="SSF51695">
    <property type="entry name" value="PLC-like phosphodiesterases"/>
    <property type="match status" value="1"/>
</dbReference>
<dbReference type="PANTHER" id="PTHR43805:SF1">
    <property type="entry name" value="GP-PDE DOMAIN-CONTAINING PROTEIN"/>
    <property type="match status" value="1"/>
</dbReference>
<dbReference type="Pfam" id="PF03009">
    <property type="entry name" value="GDPD"/>
    <property type="match status" value="1"/>
</dbReference>
<dbReference type="InterPro" id="IPR030395">
    <property type="entry name" value="GP_PDE_dom"/>
</dbReference>
<reference evidence="2 3" key="1">
    <citation type="submission" date="2015-10" db="EMBL/GenBank/DDBJ databases">
        <title>Draft genome sequence of pyrrolomycin-producing Streptomyces vitaminophilus.</title>
        <authorList>
            <person name="Graham D.E."/>
            <person name="Mahan K.M."/>
            <person name="Klingeman D.M."/>
            <person name="Hettich R.L."/>
            <person name="Parry R.J."/>
        </authorList>
    </citation>
    <scope>NUCLEOTIDE SEQUENCE [LARGE SCALE GENOMIC DNA]</scope>
    <source>
        <strain evidence="2 3">ATCC 31673</strain>
    </source>
</reference>
<comment type="caution">
    <text evidence="2">The sequence shown here is derived from an EMBL/GenBank/DDBJ whole genome shotgun (WGS) entry which is preliminary data.</text>
</comment>
<dbReference type="RefSeq" id="WP_018381636.1">
    <property type="nucleotide sequence ID" value="NZ_LLZU01000005.1"/>
</dbReference>
<organism evidence="2 3">
    <name type="scientific">Wenjunlia vitaminophila</name>
    <name type="common">Streptomyces vitaminophilus</name>
    <dbReference type="NCBI Taxonomy" id="76728"/>
    <lineage>
        <taxon>Bacteria</taxon>
        <taxon>Bacillati</taxon>
        <taxon>Actinomycetota</taxon>
        <taxon>Actinomycetes</taxon>
        <taxon>Kitasatosporales</taxon>
        <taxon>Streptomycetaceae</taxon>
        <taxon>Wenjunlia</taxon>
    </lineage>
</organism>
<feature type="domain" description="GP-PDE" evidence="1">
    <location>
        <begin position="16"/>
        <end position="257"/>
    </location>
</feature>
<accession>A0A0T6LWU1</accession>
<dbReference type="AlphaFoldDB" id="A0A0T6LWU1"/>
<proteinExistence type="predicted"/>
<dbReference type="GO" id="GO:0006629">
    <property type="term" value="P:lipid metabolic process"/>
    <property type="evidence" value="ECO:0007669"/>
    <property type="project" value="InterPro"/>
</dbReference>
<dbReference type="OrthoDB" id="5241788at2"/>
<evidence type="ECO:0000313" key="3">
    <source>
        <dbReference type="Proteomes" id="UP000050867"/>
    </source>
</evidence>
<gene>
    <name evidence="2" type="ORF">AQ490_15520</name>
</gene>
<dbReference type="CDD" id="cd08561">
    <property type="entry name" value="GDPD_cytoplasmic_ScUgpQ2_like"/>
    <property type="match status" value="1"/>
</dbReference>
<dbReference type="PANTHER" id="PTHR43805">
    <property type="entry name" value="GLYCEROPHOSPHORYL DIESTER PHOSPHODIESTERASE"/>
    <property type="match status" value="1"/>
</dbReference>
<keyword evidence="3" id="KW-1185">Reference proteome</keyword>
<sequence>MSAPGPRHPFLDHPLPLAFAHRGGGTAGTENSLAAFADAVRLGYRYLETDVHATRDGVLVAFHDLTLDRVTDRQGAVADLSWHEVSRARIGGTEPVPRLEELLDAFPEARLNIDVKAVAAVVPLVETVRRANAWHRVCVSSFSEQRLARVRALAGPRLATSLGPRGVLALRVRSLTGRVPVDRLLGPVLRRGAVCVQVPERSSGVTVVDRAFLRAAHARGLQVHVWTVNDEPSMRRLLDLGVDGIMTDNVRGLRAVLVERGSWPATGR</sequence>
<dbReference type="EMBL" id="LLZU01000005">
    <property type="protein sequence ID" value="KRV50489.1"/>
    <property type="molecule type" value="Genomic_DNA"/>
</dbReference>